<feature type="domain" description="HicB-like antitoxin of toxin-antitoxin system" evidence="1">
    <location>
        <begin position="6"/>
        <end position="58"/>
    </location>
</feature>
<reference evidence="2 3" key="1">
    <citation type="journal article" date="2016" name="Nat. Commun.">
        <title>Thousands of microbial genomes shed light on interconnected biogeochemical processes in an aquifer system.</title>
        <authorList>
            <person name="Anantharaman K."/>
            <person name="Brown C.T."/>
            <person name="Hug L.A."/>
            <person name="Sharon I."/>
            <person name="Castelle C.J."/>
            <person name="Probst A.J."/>
            <person name="Thomas B.C."/>
            <person name="Singh A."/>
            <person name="Wilkins M.J."/>
            <person name="Karaoz U."/>
            <person name="Brodie E.L."/>
            <person name="Williams K.H."/>
            <person name="Hubbard S.S."/>
            <person name="Banfield J.F."/>
        </authorList>
    </citation>
    <scope>NUCLEOTIDE SEQUENCE [LARGE SCALE GENOMIC DNA]</scope>
</reference>
<dbReference type="InterPro" id="IPR035069">
    <property type="entry name" value="TTHA1013/TTHA0281-like"/>
</dbReference>
<sequence>MTKADYLIQLTYDKEYKGYVAECLNLYGCMSQGKTKEEAVKNIEKAIKAYMEVVTKQTKGREISIREVTLPHISLSA</sequence>
<proteinExistence type="predicted"/>
<evidence type="ECO:0000313" key="2">
    <source>
        <dbReference type="EMBL" id="OGD95699.1"/>
    </source>
</evidence>
<accession>A0A1F5GV46</accession>
<dbReference type="Proteomes" id="UP000176666">
    <property type="component" value="Unassembled WGS sequence"/>
</dbReference>
<dbReference type="InterPro" id="IPR051404">
    <property type="entry name" value="TA_system_antitoxin"/>
</dbReference>
<organism evidence="2 3">
    <name type="scientific">Candidatus Curtissbacteria bacterium RIFCSPHIGHO2_12_FULL_38_9b</name>
    <dbReference type="NCBI Taxonomy" id="1797720"/>
    <lineage>
        <taxon>Bacteria</taxon>
        <taxon>Candidatus Curtissiibacteriota</taxon>
    </lineage>
</organism>
<protein>
    <recommendedName>
        <fullName evidence="1">HicB-like antitoxin of toxin-antitoxin system domain-containing protein</fullName>
    </recommendedName>
</protein>
<dbReference type="Pfam" id="PF15919">
    <property type="entry name" value="HicB_lk_antitox"/>
    <property type="match status" value="1"/>
</dbReference>
<dbReference type="SUPFAM" id="SSF143100">
    <property type="entry name" value="TTHA1013/TTHA0281-like"/>
    <property type="match status" value="1"/>
</dbReference>
<dbReference type="EMBL" id="MFBJ01000049">
    <property type="protein sequence ID" value="OGD95699.1"/>
    <property type="molecule type" value="Genomic_DNA"/>
</dbReference>
<dbReference type="AlphaFoldDB" id="A0A1F5GV46"/>
<evidence type="ECO:0000259" key="1">
    <source>
        <dbReference type="Pfam" id="PF15919"/>
    </source>
</evidence>
<evidence type="ECO:0000313" key="3">
    <source>
        <dbReference type="Proteomes" id="UP000176666"/>
    </source>
</evidence>
<gene>
    <name evidence="2" type="ORF">A3F02_04050</name>
</gene>
<dbReference type="Gene3D" id="3.30.160.250">
    <property type="match status" value="1"/>
</dbReference>
<dbReference type="PANTHER" id="PTHR34504">
    <property type="entry name" value="ANTITOXIN HICB"/>
    <property type="match status" value="1"/>
</dbReference>
<name>A0A1F5GV46_9BACT</name>
<comment type="caution">
    <text evidence="2">The sequence shown here is derived from an EMBL/GenBank/DDBJ whole genome shotgun (WGS) entry which is preliminary data.</text>
</comment>
<dbReference type="InterPro" id="IPR031807">
    <property type="entry name" value="HicB-like"/>
</dbReference>
<dbReference type="PANTHER" id="PTHR34504:SF2">
    <property type="entry name" value="UPF0150 PROTEIN SSL0259"/>
    <property type="match status" value="1"/>
</dbReference>